<dbReference type="GO" id="GO:0043565">
    <property type="term" value="F:sequence-specific DNA binding"/>
    <property type="evidence" value="ECO:0007669"/>
    <property type="project" value="InterPro"/>
</dbReference>
<dbReference type="InterPro" id="IPR003313">
    <property type="entry name" value="AraC-bd"/>
</dbReference>
<name>A0A1J0W1G6_9NOCA</name>
<dbReference type="SUPFAM" id="SSF46689">
    <property type="entry name" value="Homeodomain-like"/>
    <property type="match status" value="2"/>
</dbReference>
<accession>A0A1J0W1G6</accession>
<dbReference type="InterPro" id="IPR018060">
    <property type="entry name" value="HTH_AraC"/>
</dbReference>
<dbReference type="InterPro" id="IPR011051">
    <property type="entry name" value="RmlC_Cupin_sf"/>
</dbReference>
<dbReference type="PANTHER" id="PTHR11019:SF199">
    <property type="entry name" value="HTH-TYPE TRANSCRIPTIONAL REGULATOR NIMR"/>
    <property type="match status" value="1"/>
</dbReference>
<dbReference type="AlphaFoldDB" id="A0A1J0W1G6"/>
<evidence type="ECO:0000256" key="3">
    <source>
        <dbReference type="ARBA" id="ARBA00023163"/>
    </source>
</evidence>
<evidence type="ECO:0000256" key="2">
    <source>
        <dbReference type="ARBA" id="ARBA00023125"/>
    </source>
</evidence>
<dbReference type="Gene3D" id="2.60.120.10">
    <property type="entry name" value="Jelly Rolls"/>
    <property type="match status" value="1"/>
</dbReference>
<evidence type="ECO:0000313" key="5">
    <source>
        <dbReference type="EMBL" id="APE38176.1"/>
    </source>
</evidence>
<keyword evidence="3" id="KW-0804">Transcription</keyword>
<dbReference type="CDD" id="cd06124">
    <property type="entry name" value="cupin_NimR-like_N"/>
    <property type="match status" value="1"/>
</dbReference>
<keyword evidence="1" id="KW-0805">Transcription regulation</keyword>
<dbReference type="RefSeq" id="WP_071931332.1">
    <property type="nucleotide sequence ID" value="NZ_CP018082.1"/>
</dbReference>
<dbReference type="PROSITE" id="PS01124">
    <property type="entry name" value="HTH_ARAC_FAMILY_2"/>
    <property type="match status" value="1"/>
</dbReference>
<keyword evidence="6" id="KW-1185">Reference proteome</keyword>
<protein>
    <submittedName>
        <fullName evidence="5">AraC family transcriptional regulator</fullName>
    </submittedName>
</protein>
<dbReference type="EMBL" id="CP018082">
    <property type="protein sequence ID" value="APE38176.1"/>
    <property type="molecule type" value="Genomic_DNA"/>
</dbReference>
<sequence>MPEIRHPAPTVTRAVVAGTRIPRHHHREHQIVYPSSGVAQVITDRGRWIAPSDRAVWIPAGCRHEHHFYGPTRFHCVGFSPTGSGDRTEPAVISAAPLLRELIVACSDPGDLPAEEAARLRAVLRDRIRRSPDEPLQLPAAIDDRLRAACALVEADLTVSWTLPALGRRVGAGQRTLSRLFRTEFGLTYPQWWRTRLRLHHAMGLLAESVPVTEVAHRCGWSSASAFIDVYREALGRTPGARGA</sequence>
<dbReference type="Pfam" id="PF12833">
    <property type="entry name" value="HTH_18"/>
    <property type="match status" value="1"/>
</dbReference>
<evidence type="ECO:0000256" key="1">
    <source>
        <dbReference type="ARBA" id="ARBA00023015"/>
    </source>
</evidence>
<organism evidence="5 6">
    <name type="scientific">Nocardia mangyaensis</name>
    <dbReference type="NCBI Taxonomy" id="2213200"/>
    <lineage>
        <taxon>Bacteria</taxon>
        <taxon>Bacillati</taxon>
        <taxon>Actinomycetota</taxon>
        <taxon>Actinomycetes</taxon>
        <taxon>Mycobacteriales</taxon>
        <taxon>Nocardiaceae</taxon>
        <taxon>Nocardia</taxon>
    </lineage>
</organism>
<dbReference type="SMART" id="SM00342">
    <property type="entry name" value="HTH_ARAC"/>
    <property type="match status" value="1"/>
</dbReference>
<evidence type="ECO:0000313" key="6">
    <source>
        <dbReference type="Proteomes" id="UP000183810"/>
    </source>
</evidence>
<dbReference type="Gene3D" id="1.10.10.60">
    <property type="entry name" value="Homeodomain-like"/>
    <property type="match status" value="1"/>
</dbReference>
<keyword evidence="2" id="KW-0238">DNA-binding</keyword>
<proteinExistence type="predicted"/>
<dbReference type="Proteomes" id="UP000183810">
    <property type="component" value="Chromosome"/>
</dbReference>
<dbReference type="InterPro" id="IPR009057">
    <property type="entry name" value="Homeodomain-like_sf"/>
</dbReference>
<dbReference type="GO" id="GO:0003700">
    <property type="term" value="F:DNA-binding transcription factor activity"/>
    <property type="evidence" value="ECO:0007669"/>
    <property type="project" value="InterPro"/>
</dbReference>
<dbReference type="SUPFAM" id="SSF51182">
    <property type="entry name" value="RmlC-like cupins"/>
    <property type="match status" value="1"/>
</dbReference>
<dbReference type="Pfam" id="PF02311">
    <property type="entry name" value="AraC_binding"/>
    <property type="match status" value="1"/>
</dbReference>
<dbReference type="InterPro" id="IPR014710">
    <property type="entry name" value="RmlC-like_jellyroll"/>
</dbReference>
<feature type="domain" description="HTH araC/xylS-type" evidence="4">
    <location>
        <begin position="147"/>
        <end position="244"/>
    </location>
</feature>
<dbReference type="OrthoDB" id="2039152at2"/>
<evidence type="ECO:0000259" key="4">
    <source>
        <dbReference type="PROSITE" id="PS01124"/>
    </source>
</evidence>
<gene>
    <name evidence="5" type="ORF">BOX37_09420</name>
</gene>
<dbReference type="KEGG" id="nsl:BOX37_09420"/>
<dbReference type="PANTHER" id="PTHR11019">
    <property type="entry name" value="HTH-TYPE TRANSCRIPTIONAL REGULATOR NIMR"/>
    <property type="match status" value="1"/>
</dbReference>
<reference evidence="5" key="1">
    <citation type="submission" date="2016-11" db="EMBL/GenBank/DDBJ databases">
        <authorList>
            <person name="Jaros S."/>
            <person name="Januszkiewicz K."/>
            <person name="Wedrychowicz H."/>
        </authorList>
    </citation>
    <scope>NUCLEOTIDE SEQUENCE [LARGE SCALE GENOMIC DNA]</scope>
    <source>
        <strain evidence="5">Y48</strain>
    </source>
</reference>